<dbReference type="Proteomes" id="UP000625711">
    <property type="component" value="Unassembled WGS sequence"/>
</dbReference>
<keyword evidence="2" id="KW-1185">Reference proteome</keyword>
<dbReference type="EMBL" id="JAACXV010000196">
    <property type="protein sequence ID" value="KAF7282054.1"/>
    <property type="molecule type" value="Genomic_DNA"/>
</dbReference>
<evidence type="ECO:0000313" key="2">
    <source>
        <dbReference type="Proteomes" id="UP000625711"/>
    </source>
</evidence>
<comment type="caution">
    <text evidence="1">The sequence shown here is derived from an EMBL/GenBank/DDBJ whole genome shotgun (WGS) entry which is preliminary data.</text>
</comment>
<protein>
    <submittedName>
        <fullName evidence="1">Uncharacterized protein</fullName>
    </submittedName>
</protein>
<accession>A0A834IJG8</accession>
<gene>
    <name evidence="1" type="ORF">GWI33_003320</name>
</gene>
<name>A0A834IJG8_RHYFE</name>
<evidence type="ECO:0000313" key="1">
    <source>
        <dbReference type="EMBL" id="KAF7282054.1"/>
    </source>
</evidence>
<dbReference type="AlphaFoldDB" id="A0A834IJG8"/>
<organism evidence="1 2">
    <name type="scientific">Rhynchophorus ferrugineus</name>
    <name type="common">Red palm weevil</name>
    <name type="synonym">Curculio ferrugineus</name>
    <dbReference type="NCBI Taxonomy" id="354439"/>
    <lineage>
        <taxon>Eukaryota</taxon>
        <taxon>Metazoa</taxon>
        <taxon>Ecdysozoa</taxon>
        <taxon>Arthropoda</taxon>
        <taxon>Hexapoda</taxon>
        <taxon>Insecta</taxon>
        <taxon>Pterygota</taxon>
        <taxon>Neoptera</taxon>
        <taxon>Endopterygota</taxon>
        <taxon>Coleoptera</taxon>
        <taxon>Polyphaga</taxon>
        <taxon>Cucujiformia</taxon>
        <taxon>Curculionidae</taxon>
        <taxon>Dryophthorinae</taxon>
        <taxon>Rhynchophorus</taxon>
    </lineage>
</organism>
<sequence>MKPQNVLATSCGHIQDSYTFHSGKLPTQRYYISIRLLAGLWGSVSGLAGGRLLAPLAAAGSGKVHNIFAAFCRGVANANSKLTVADGRDSNIIQLKRASWEEGVGPFVVVGGGGAATIASGIFNSLNLQLKIYNFPVRSVQDLSETCGTHMRAH</sequence>
<reference evidence="1" key="1">
    <citation type="submission" date="2020-08" db="EMBL/GenBank/DDBJ databases">
        <title>Genome sequencing and assembly of the red palm weevil Rhynchophorus ferrugineus.</title>
        <authorList>
            <person name="Dias G.B."/>
            <person name="Bergman C.M."/>
            <person name="Manee M."/>
        </authorList>
    </citation>
    <scope>NUCLEOTIDE SEQUENCE</scope>
    <source>
        <strain evidence="1">AA-2017</strain>
        <tissue evidence="1">Whole larva</tissue>
    </source>
</reference>
<proteinExistence type="predicted"/>